<dbReference type="InterPro" id="IPR025528">
    <property type="entry name" value="BrnA_antitoxin"/>
</dbReference>
<protein>
    <submittedName>
        <fullName evidence="1">BrnA antitoxin family protein</fullName>
    </submittedName>
</protein>
<accession>A0A9D7LRJ2</accession>
<dbReference type="AlphaFoldDB" id="A0A9D7LRJ2"/>
<name>A0A9D7LRJ2_9RHOO</name>
<dbReference type="Pfam" id="PF14384">
    <property type="entry name" value="BrnA_antitoxin"/>
    <property type="match status" value="1"/>
</dbReference>
<organism evidence="1 2">
    <name type="scientific">Candidatus Dechloromonas phosphorivorans</name>
    <dbReference type="NCBI Taxonomy" id="2899244"/>
    <lineage>
        <taxon>Bacteria</taxon>
        <taxon>Pseudomonadati</taxon>
        <taxon>Pseudomonadota</taxon>
        <taxon>Betaproteobacteria</taxon>
        <taxon>Rhodocyclales</taxon>
        <taxon>Azonexaceae</taxon>
        <taxon>Dechloromonas</taxon>
    </lineage>
</organism>
<evidence type="ECO:0000313" key="2">
    <source>
        <dbReference type="Proteomes" id="UP000808146"/>
    </source>
</evidence>
<comment type="caution">
    <text evidence="1">The sequence shown here is derived from an EMBL/GenBank/DDBJ whole genome shotgun (WGS) entry which is preliminary data.</text>
</comment>
<gene>
    <name evidence="1" type="ORF">IPN75_16275</name>
</gene>
<dbReference type="EMBL" id="JADKBR010000019">
    <property type="protein sequence ID" value="MBK8891819.1"/>
    <property type="molecule type" value="Genomic_DNA"/>
</dbReference>
<sequence>MKQTSSTAMPDISDEAPRLTQADFDRAKFKVAGQDASKSEWQSAVRTKTGKLRINIMLDAPIVEHFKALAGERGYQTLINDTLRRAVAGERLEADLRAIIREELHSTLGGHYGALAVSVRDLTSA</sequence>
<reference evidence="1" key="1">
    <citation type="submission" date="2020-10" db="EMBL/GenBank/DDBJ databases">
        <title>Connecting structure to function with the recovery of over 1000 high-quality activated sludge metagenome-assembled genomes encoding full-length rRNA genes using long-read sequencing.</title>
        <authorList>
            <person name="Singleton C.M."/>
            <person name="Petriglieri F."/>
            <person name="Kristensen J.M."/>
            <person name="Kirkegaard R.H."/>
            <person name="Michaelsen T.Y."/>
            <person name="Andersen M.H."/>
            <person name="Karst S.M."/>
            <person name="Dueholm M.S."/>
            <person name="Nielsen P.H."/>
            <person name="Albertsen M."/>
        </authorList>
    </citation>
    <scope>NUCLEOTIDE SEQUENCE</scope>
    <source>
        <strain evidence="1">OdNE_18-Q3-R46-58_BAT3C.305</strain>
    </source>
</reference>
<proteinExistence type="predicted"/>
<evidence type="ECO:0000313" key="1">
    <source>
        <dbReference type="EMBL" id="MBK8891819.1"/>
    </source>
</evidence>
<dbReference type="Proteomes" id="UP000808146">
    <property type="component" value="Unassembled WGS sequence"/>
</dbReference>